<dbReference type="RefSeq" id="WP_080803901.1">
    <property type="nucleotide sequence ID" value="NZ_LT828545.1"/>
</dbReference>
<dbReference type="InterPro" id="IPR025714">
    <property type="entry name" value="Methyltranfer_dom"/>
</dbReference>
<dbReference type="Pfam" id="PF21320">
    <property type="entry name" value="WHD_Rv2258c"/>
    <property type="match status" value="1"/>
</dbReference>
<feature type="domain" description="Methyltransferase" evidence="1">
    <location>
        <begin position="177"/>
        <end position="297"/>
    </location>
</feature>
<dbReference type="InterPro" id="IPR048711">
    <property type="entry name" value="WHD_Rv2258c"/>
</dbReference>
<dbReference type="CDD" id="cd02440">
    <property type="entry name" value="AdoMet_MTases"/>
    <property type="match status" value="1"/>
</dbReference>
<sequence length="364" mass="40775">MRWIKRKKDVFEKKMVDILNHGALNLAMSFGYRMGLFAVMEEAGKPLTPLEIAEKAGVSERYVREWLGIMCTGSIVDITHEENSHPLYHLPPEHSFFLTGREGNSNMCVYTQEIPLLTEIVMERIAEDFKRGEGVPFSAYPRFQEFMAELSHAKHRSTLIQKFIPTVDDGKLADRLKSGIKVCDLGCGQGVALHLMASAFPESFFTGIDNHSEAIEAARSQGRQQGLDNIEFILIDAATIKDKDELSQKFDYVVAFDSIHDQTRPLQALQGVKHMLVPGGLFSMVDIDASSDHAGNIAHSMAPFLYTVSLMHCMPVGLWENGAGLGMMWGREKAIELLSLAGFDKIETPDMDFDPFNVHYLCRV</sequence>
<accession>A0A1W1H4V9</accession>
<dbReference type="EMBL" id="FWEV01000005">
    <property type="protein sequence ID" value="SLM27509.1"/>
    <property type="molecule type" value="Genomic_DNA"/>
</dbReference>
<dbReference type="PANTHER" id="PTHR45128">
    <property type="entry name" value="METHYLTRANSFERASE TYPE 11"/>
    <property type="match status" value="1"/>
</dbReference>
<dbReference type="InterPro" id="IPR053173">
    <property type="entry name" value="SAM-binding_MTase"/>
</dbReference>
<dbReference type="STRING" id="1246637.MTBBW1_1020033"/>
<dbReference type="PANTHER" id="PTHR45128:SF1">
    <property type="entry name" value="S-ADENOSYLMETHIONINE-DEPENDENT METHYLTRANSFERASE RV2258C"/>
    <property type="match status" value="1"/>
</dbReference>
<protein>
    <submittedName>
        <fullName evidence="3">Uncharacterized protein</fullName>
    </submittedName>
</protein>
<dbReference type="InterPro" id="IPR036390">
    <property type="entry name" value="WH_DNA-bd_sf"/>
</dbReference>
<dbReference type="OrthoDB" id="5449367at2"/>
<evidence type="ECO:0000313" key="4">
    <source>
        <dbReference type="Proteomes" id="UP000191931"/>
    </source>
</evidence>
<dbReference type="Pfam" id="PF13847">
    <property type="entry name" value="Methyltransf_31"/>
    <property type="match status" value="1"/>
</dbReference>
<dbReference type="SUPFAM" id="SSF53335">
    <property type="entry name" value="S-adenosyl-L-methionine-dependent methyltransferases"/>
    <property type="match status" value="1"/>
</dbReference>
<evidence type="ECO:0000259" key="1">
    <source>
        <dbReference type="Pfam" id="PF13847"/>
    </source>
</evidence>
<proteinExistence type="predicted"/>
<reference evidence="3 4" key="1">
    <citation type="submission" date="2017-03" db="EMBL/GenBank/DDBJ databases">
        <authorList>
            <person name="Afonso C.L."/>
            <person name="Miller P.J."/>
            <person name="Scott M.A."/>
            <person name="Spackman E."/>
            <person name="Goraichik I."/>
            <person name="Dimitrov K.M."/>
            <person name="Suarez D.L."/>
            <person name="Swayne D.E."/>
        </authorList>
    </citation>
    <scope>NUCLEOTIDE SEQUENCE [LARGE SCALE GENOMIC DNA]</scope>
    <source>
        <strain evidence="3">PRJEB14757</strain>
    </source>
</reference>
<dbReference type="InterPro" id="IPR029063">
    <property type="entry name" value="SAM-dependent_MTases_sf"/>
</dbReference>
<gene>
    <name evidence="3" type="ORF">MTBBW1_1020033</name>
</gene>
<dbReference type="Gene3D" id="3.40.50.150">
    <property type="entry name" value="Vaccinia Virus protein VP39"/>
    <property type="match status" value="1"/>
</dbReference>
<evidence type="ECO:0000313" key="3">
    <source>
        <dbReference type="EMBL" id="SLM27509.1"/>
    </source>
</evidence>
<name>A0A1W1H4V9_9BACT</name>
<organism evidence="3 4">
    <name type="scientific">Desulfamplus magnetovallimortis</name>
    <dbReference type="NCBI Taxonomy" id="1246637"/>
    <lineage>
        <taxon>Bacteria</taxon>
        <taxon>Pseudomonadati</taxon>
        <taxon>Thermodesulfobacteriota</taxon>
        <taxon>Desulfobacteria</taxon>
        <taxon>Desulfobacterales</taxon>
        <taxon>Desulfobacteraceae</taxon>
        <taxon>Desulfamplus</taxon>
    </lineage>
</organism>
<dbReference type="AlphaFoldDB" id="A0A1W1H4V9"/>
<dbReference type="Proteomes" id="UP000191931">
    <property type="component" value="Unassembled WGS sequence"/>
</dbReference>
<keyword evidence="4" id="KW-1185">Reference proteome</keyword>
<evidence type="ECO:0000259" key="2">
    <source>
        <dbReference type="Pfam" id="PF21320"/>
    </source>
</evidence>
<feature type="domain" description="S-adenosylmethionine-dependent methyltransferase Rv2258c-like winged HTH" evidence="2">
    <location>
        <begin position="23"/>
        <end position="99"/>
    </location>
</feature>
<dbReference type="SUPFAM" id="SSF46785">
    <property type="entry name" value="Winged helix' DNA-binding domain"/>
    <property type="match status" value="1"/>
</dbReference>